<reference evidence="2" key="2">
    <citation type="submission" date="2025-08" db="UniProtKB">
        <authorList>
            <consortium name="Ensembl"/>
        </authorList>
    </citation>
    <scope>IDENTIFICATION</scope>
    <source>
        <strain evidence="2">Thoroughbred</strain>
    </source>
</reference>
<reference evidence="2 3" key="1">
    <citation type="journal article" date="2009" name="Science">
        <title>Genome sequence, comparative analysis, and population genetics of the domestic horse.</title>
        <authorList>
            <consortium name="Broad Institute Genome Sequencing Platform"/>
            <consortium name="Broad Institute Whole Genome Assembly Team"/>
            <person name="Wade C.M."/>
            <person name="Giulotto E."/>
            <person name="Sigurdsson S."/>
            <person name="Zoli M."/>
            <person name="Gnerre S."/>
            <person name="Imsland F."/>
            <person name="Lear T.L."/>
            <person name="Adelson D.L."/>
            <person name="Bailey E."/>
            <person name="Bellone R.R."/>
            <person name="Bloecker H."/>
            <person name="Distl O."/>
            <person name="Edgar R.C."/>
            <person name="Garber M."/>
            <person name="Leeb T."/>
            <person name="Mauceli E."/>
            <person name="MacLeod J.N."/>
            <person name="Penedo M.C.T."/>
            <person name="Raison J.M."/>
            <person name="Sharpe T."/>
            <person name="Vogel J."/>
            <person name="Andersson L."/>
            <person name="Antczak D.F."/>
            <person name="Biagi T."/>
            <person name="Binns M.M."/>
            <person name="Chowdhary B.P."/>
            <person name="Coleman S.J."/>
            <person name="Della Valle G."/>
            <person name="Fryc S."/>
            <person name="Guerin G."/>
            <person name="Hasegawa T."/>
            <person name="Hill E.W."/>
            <person name="Jurka J."/>
            <person name="Kiialainen A."/>
            <person name="Lindgren G."/>
            <person name="Liu J."/>
            <person name="Magnani E."/>
            <person name="Mickelson J.R."/>
            <person name="Murray J."/>
            <person name="Nergadze S.G."/>
            <person name="Onofrio R."/>
            <person name="Pedroni S."/>
            <person name="Piras M.F."/>
            <person name="Raudsepp T."/>
            <person name="Rocchi M."/>
            <person name="Roeed K.H."/>
            <person name="Ryder O.A."/>
            <person name="Searle S."/>
            <person name="Skow L."/>
            <person name="Swinburne J.E."/>
            <person name="Syvaenen A.C."/>
            <person name="Tozaki T."/>
            <person name="Valberg S.J."/>
            <person name="Vaudin M."/>
            <person name="White J.R."/>
            <person name="Zody M.C."/>
            <person name="Lander E.S."/>
            <person name="Lindblad-Toh K."/>
        </authorList>
    </citation>
    <scope>NUCLEOTIDE SEQUENCE [LARGE SCALE GENOMIC DNA]</scope>
    <source>
        <strain evidence="2 3">Thoroughbred</strain>
    </source>
</reference>
<feature type="compositionally biased region" description="Basic and acidic residues" evidence="1">
    <location>
        <begin position="176"/>
        <end position="191"/>
    </location>
</feature>
<protein>
    <submittedName>
        <fullName evidence="2">Homeobox A10</fullName>
    </submittedName>
</protein>
<reference evidence="2" key="3">
    <citation type="submission" date="2025-09" db="UniProtKB">
        <authorList>
            <consortium name="Ensembl"/>
        </authorList>
    </citation>
    <scope>IDENTIFICATION</scope>
    <source>
        <strain evidence="2">Thoroughbred</strain>
    </source>
</reference>
<evidence type="ECO:0000256" key="1">
    <source>
        <dbReference type="SAM" id="MobiDB-lite"/>
    </source>
</evidence>
<dbReference type="Proteomes" id="UP000002281">
    <property type="component" value="Chromosome 4"/>
</dbReference>
<dbReference type="Ensembl" id="ENSECAT00000103242.1">
    <property type="protein sequence ID" value="ENSECAP00000083871.1"/>
    <property type="gene ID" value="ENSECAG00000012577.4"/>
</dbReference>
<evidence type="ECO:0000313" key="2">
    <source>
        <dbReference type="Ensembl" id="ENSECAP00000083871.1"/>
    </source>
</evidence>
<gene>
    <name evidence="2" type="primary">HOXA10</name>
</gene>
<sequence>MCQEHQRGELLLPLRLGGQMPQRLGRRCRAGPLPPAGPAARRLRPGHLQRGASARLLPPLPGLWHEQELRRRRRRRAAAWRRPVPRSAPGARLRPATLASLRLGGCSPEGASPRFAAGPDAGLRWQRRGLAGRRGGARLVLSCGRALPGPFREQQSLAGEGLPGQFQRRKRSQLAHCKERPEEALPLHEAPDAGAGEGVSVQHVPYSRAAPRDQPQRPPHGQTS</sequence>
<evidence type="ECO:0000313" key="3">
    <source>
        <dbReference type="Proteomes" id="UP000002281"/>
    </source>
</evidence>
<proteinExistence type="predicted"/>
<dbReference type="AlphaFoldDB" id="A0A9L0TC44"/>
<organism evidence="2 3">
    <name type="scientific">Equus caballus</name>
    <name type="common">Horse</name>
    <dbReference type="NCBI Taxonomy" id="9796"/>
    <lineage>
        <taxon>Eukaryota</taxon>
        <taxon>Metazoa</taxon>
        <taxon>Chordata</taxon>
        <taxon>Craniata</taxon>
        <taxon>Vertebrata</taxon>
        <taxon>Euteleostomi</taxon>
        <taxon>Mammalia</taxon>
        <taxon>Eutheria</taxon>
        <taxon>Laurasiatheria</taxon>
        <taxon>Perissodactyla</taxon>
        <taxon>Equidae</taxon>
        <taxon>Equus</taxon>
    </lineage>
</organism>
<name>A0A9L0TC44_HORSE</name>
<feature type="region of interest" description="Disordered" evidence="1">
    <location>
        <begin position="150"/>
        <end position="224"/>
    </location>
</feature>
<dbReference type="GeneTree" id="ENSGT00940000162440"/>
<accession>A0A9L0TC44</accession>
<keyword evidence="3" id="KW-1185">Reference proteome</keyword>